<evidence type="ECO:0000313" key="2">
    <source>
        <dbReference type="EMBL" id="MFD0885714.1"/>
    </source>
</evidence>
<evidence type="ECO:0000259" key="1">
    <source>
        <dbReference type="Pfam" id="PF13577"/>
    </source>
</evidence>
<gene>
    <name evidence="2" type="ORF">ACFQ08_14265</name>
</gene>
<dbReference type="InterPro" id="IPR037401">
    <property type="entry name" value="SnoaL-like"/>
</dbReference>
<dbReference type="Proteomes" id="UP001597024">
    <property type="component" value="Unassembled WGS sequence"/>
</dbReference>
<proteinExistence type="predicted"/>
<sequence length="151" mass="16854">MTTECATALTDLMDKEELRGLLIRGWRALDHKDYDTWIGCWTEDAELAFGPWEPLHGARTIKATVIAAEDSYAAMFHYLLNTHFEIDGDRATGVGYMLFVGVPDAAEAGAHFDMGGSYTWEFVRVDAGWRVARQHLTMSWTSGVDSLGSFL</sequence>
<keyword evidence="3" id="KW-1185">Reference proteome</keyword>
<dbReference type="Pfam" id="PF13577">
    <property type="entry name" value="SnoaL_4"/>
    <property type="match status" value="1"/>
</dbReference>
<feature type="domain" description="SnoaL-like" evidence="1">
    <location>
        <begin position="12"/>
        <end position="133"/>
    </location>
</feature>
<dbReference type="InterPro" id="IPR032710">
    <property type="entry name" value="NTF2-like_dom_sf"/>
</dbReference>
<accession>A0ABW3DRV0</accession>
<dbReference type="EMBL" id="JBHTHX010000420">
    <property type="protein sequence ID" value="MFD0885714.1"/>
    <property type="molecule type" value="Genomic_DNA"/>
</dbReference>
<dbReference type="Gene3D" id="3.10.450.50">
    <property type="match status" value="1"/>
</dbReference>
<reference evidence="3" key="1">
    <citation type="journal article" date="2019" name="Int. J. Syst. Evol. Microbiol.">
        <title>The Global Catalogue of Microorganisms (GCM) 10K type strain sequencing project: providing services to taxonomists for standard genome sequencing and annotation.</title>
        <authorList>
            <consortium name="The Broad Institute Genomics Platform"/>
            <consortium name="The Broad Institute Genome Sequencing Center for Infectious Disease"/>
            <person name="Wu L."/>
            <person name="Ma J."/>
        </authorList>
    </citation>
    <scope>NUCLEOTIDE SEQUENCE [LARGE SCALE GENOMIC DNA]</scope>
    <source>
        <strain evidence="3">CCUG 62974</strain>
    </source>
</reference>
<name>A0ABW3DRV0_9ACTN</name>
<organism evidence="2 3">
    <name type="scientific">Streptosporangium algeriense</name>
    <dbReference type="NCBI Taxonomy" id="1682748"/>
    <lineage>
        <taxon>Bacteria</taxon>
        <taxon>Bacillati</taxon>
        <taxon>Actinomycetota</taxon>
        <taxon>Actinomycetes</taxon>
        <taxon>Streptosporangiales</taxon>
        <taxon>Streptosporangiaceae</taxon>
        <taxon>Streptosporangium</taxon>
    </lineage>
</organism>
<protein>
    <submittedName>
        <fullName evidence="2">Nuclear transport factor 2 family protein</fullName>
    </submittedName>
</protein>
<dbReference type="SUPFAM" id="SSF54427">
    <property type="entry name" value="NTF2-like"/>
    <property type="match status" value="1"/>
</dbReference>
<comment type="caution">
    <text evidence="2">The sequence shown here is derived from an EMBL/GenBank/DDBJ whole genome shotgun (WGS) entry which is preliminary data.</text>
</comment>
<evidence type="ECO:0000313" key="3">
    <source>
        <dbReference type="Proteomes" id="UP001597024"/>
    </source>
</evidence>